<dbReference type="RefSeq" id="WP_033632532.1">
    <property type="nucleotide sequence ID" value="NZ_CBCSIN010000005.1"/>
</dbReference>
<keyword evidence="3" id="KW-0238">DNA-binding</keyword>
<evidence type="ECO:0000256" key="3">
    <source>
        <dbReference type="ARBA" id="ARBA00023125"/>
    </source>
</evidence>
<organism evidence="5 6">
    <name type="scientific">Serratia nematodiphila</name>
    <dbReference type="NCBI Taxonomy" id="458197"/>
    <lineage>
        <taxon>Bacteria</taxon>
        <taxon>Pseudomonadati</taxon>
        <taxon>Pseudomonadota</taxon>
        <taxon>Gammaproteobacteria</taxon>
        <taxon>Enterobacterales</taxon>
        <taxon>Yersiniaceae</taxon>
        <taxon>Serratia</taxon>
    </lineage>
</organism>
<dbReference type="Pfam" id="PF06530">
    <property type="entry name" value="Phage_antitermQ"/>
    <property type="match status" value="1"/>
</dbReference>
<comment type="similarity">
    <text evidence="1">Belongs to the phage antitermination Q type 1 family.</text>
</comment>
<evidence type="ECO:0000256" key="4">
    <source>
        <dbReference type="ARBA" id="ARBA00023163"/>
    </source>
</evidence>
<keyword evidence="2" id="KW-0805">Transcription regulation</keyword>
<protein>
    <submittedName>
        <fullName evidence="5">Phage antitermination protein Q</fullName>
    </submittedName>
</protein>
<comment type="caution">
    <text evidence="5">The sequence shown here is derived from an EMBL/GenBank/DDBJ whole genome shotgun (WGS) entry which is preliminary data.</text>
</comment>
<evidence type="ECO:0000313" key="5">
    <source>
        <dbReference type="EMBL" id="SCY86170.1"/>
    </source>
</evidence>
<keyword evidence="4" id="KW-0804">Transcription</keyword>
<sequence length="120" mass="13505">MRDMNEVLERWGVWARDNSGIDYSPIAAGFRGLLSYKSKGERSCCDDDGLVIDGCVGRLKKYKPEEFDLIIAHHVYGISLRKIALKRKCSDGTIRKEMQTAEGFIGGCLAMLDIKLSMDR</sequence>
<reference evidence="5 6" key="1">
    <citation type="submission" date="2016-10" db="EMBL/GenBank/DDBJ databases">
        <authorList>
            <person name="Varghese N."/>
            <person name="Submissions S."/>
        </authorList>
    </citation>
    <scope>NUCLEOTIDE SEQUENCE [LARGE SCALE GENOMIC DNA]</scope>
    <source>
        <strain evidence="5 6">CGMCC 1.6853</strain>
    </source>
</reference>
<dbReference type="Proteomes" id="UP000183031">
    <property type="component" value="Unassembled WGS sequence"/>
</dbReference>
<dbReference type="EMBL" id="FMUT01000007">
    <property type="protein sequence ID" value="SCY86170.1"/>
    <property type="molecule type" value="Genomic_DNA"/>
</dbReference>
<proteinExistence type="inferred from homology"/>
<keyword evidence="6" id="KW-1185">Reference proteome</keyword>
<name>A0A1G5JE07_9GAMM</name>
<evidence type="ECO:0000313" key="6">
    <source>
        <dbReference type="Proteomes" id="UP000183031"/>
    </source>
</evidence>
<gene>
    <name evidence="5" type="ORF">SAMN02927935_02668</name>
</gene>
<evidence type="ECO:0000256" key="2">
    <source>
        <dbReference type="ARBA" id="ARBA00023015"/>
    </source>
</evidence>
<accession>A0A1G5JE07</accession>
<evidence type="ECO:0000256" key="1">
    <source>
        <dbReference type="ARBA" id="ARBA00010234"/>
    </source>
</evidence>
<dbReference type="InterPro" id="IPR010534">
    <property type="entry name" value="Phage_933W_GpQ"/>
</dbReference>
<dbReference type="GeneID" id="93697860"/>